<keyword evidence="2" id="KW-1185">Reference proteome</keyword>
<accession>A0ACC8XGU9</accession>
<protein>
    <submittedName>
        <fullName evidence="1">Uncharacterized protein</fullName>
    </submittedName>
</protein>
<comment type="caution">
    <text evidence="1">The sequence shown here is derived from an EMBL/GenBank/DDBJ whole genome shotgun (WGS) entry which is preliminary data.</text>
</comment>
<evidence type="ECO:0000313" key="1">
    <source>
        <dbReference type="EMBL" id="ONI42707.1"/>
    </source>
</evidence>
<reference evidence="1" key="1">
    <citation type="submission" date="2016-08" db="EMBL/GenBank/DDBJ databases">
        <authorList>
            <person name="Ngugi D.K."/>
            <person name="Miyake S."/>
            <person name="Stingl U."/>
        </authorList>
    </citation>
    <scope>NUCLEOTIDE SEQUENCE</scope>
    <source>
        <strain evidence="1">SCG-B11WGA-EpuloA1</strain>
    </source>
</reference>
<dbReference type="Proteomes" id="UP000188605">
    <property type="component" value="Unassembled WGS sequence"/>
</dbReference>
<organism evidence="1 2">
    <name type="scientific">Candidatus Epulonipiscium fishelsonii</name>
    <dbReference type="NCBI Taxonomy" id="77094"/>
    <lineage>
        <taxon>Bacteria</taxon>
        <taxon>Bacillati</taxon>
        <taxon>Bacillota</taxon>
        <taxon>Clostridia</taxon>
        <taxon>Lachnospirales</taxon>
        <taxon>Lachnospiraceae</taxon>
        <taxon>Candidatus Epulonipiscium</taxon>
    </lineage>
</organism>
<name>A0ACC8XGU9_9FIRM</name>
<gene>
    <name evidence="1" type="ORF">AN396_13535</name>
</gene>
<proteinExistence type="predicted"/>
<dbReference type="EMBL" id="LJDB01000008">
    <property type="protein sequence ID" value="ONI42707.1"/>
    <property type="molecule type" value="Genomic_DNA"/>
</dbReference>
<sequence>MKLRKKLIAMIASQAIMMSNLVAPNYALATTQKTEGTVKKDETQSKLAETTVQTTSASITYLGGGNTEDYIKEAPITTMNFITVDGTRLMDGDKEFRFASLNYPEALDKDSSWQQENIMETMQAMGTKVTRTYTIPTYNGTNKETAYVVGVNKEDKTGGEYGTVQFNEDVLVNLDQLLAHANEYGIRLIIPLVDHWSWVGGMEGYLSLATGENYAQKPFDDRSWEFYSNPQAIDYFMQMIDSLLNRTNTITGVQYKNDPAILCWETGNELGAYNQDQYDEQLFNLTNQIIERIHSNDAKQLVMDGRMSLTERSVSEENQADILGAHYYTGNYTEKTKQDAELANTANKPFILGEFGGITNATQAEPVFEAGYNHGADGVMMWSIRAHKDGWGFDWHDETPGNWAAYHWPGFNASEYYDEDDTLRVVYKYAQIMNGGTGNEAIPAPSQITEPVLFDIETVGDIKWRGVVGGAWYEIERTEDVNPTEESEWIAVATKQDNVHDAGRSDDFGFGWTKGFHDLSAIDGKSYTYRLRAANESGVGLWSNYVTVKNANHFVKDNLDLIGATKNDQNSSEIRNVYSYDHSSSVVVEGGSIVNKAQDFGYITYHTGIPIKEIAINHNAGSKENALLYVSKDGVKFQEVTNTNFQDGTLSANLNGDYLYARVIVTGERKCQIDSIDVTYTNDGTVEIAKNNLSKDSQFVQDNKFKDGYAVKDNALVYKTKHGYSGLGLNFGKEDGEIIYQTYKDISSFRIKASAKDVKDIRISYSSEGLVYNRVTPEIKEGNNGWSELVFENMNMNKDAKYIKVEILDPSVILSSVEYASGEKRIPYEHNPISILENGEIYFGQNENLQKLYINEDENGNKLPTKTLNNMDLSMFDTMSAWIRGDASNNILCFELEDNNGKVWRAEKLLDDSSSIENFKLNKDAIDLTNVAKMRIRVKYTNLDVKKGEIYLDNLTFKNSAELDGFENYSGSDAILNETYTRNGNGGKFETSLSPKNAVQGEFALKIDYDVEGAGYAGATKQLGKVNLKEYDGICLSYIPDGSGNTLTLQVKSPNGYTYETSTKMDSTGLTEIFIPFKDLKAPDWADNKGTFFNKEDSISEFSLYAGQNGDITSGTIYVDDIKGFNFIDNLKTANVLLSNKLNSEQLVVDNNGEKATDATPEIKDGEEKVTNTIPEIKVTEEKESGSLEITEFPYTFSGIASFVNYVTLEIGDAQVNVPVDEEGQWEYTLDENSEIYNGEALSVKALIKAYNGEVIKENGNGVITINVDGNEEPEEIEPISMVLPEVAVVEGESIILNGDFSQINKEGSPMSWNSTGGMKLENVDDKVDAYGKWADYAFNARLSQLLEVEEAGQYRLQFDMKTKNTLESAYVNVIQDKNRVLEESNLITNDAWQTFSYNINLEEGLTEVVFDGKLWEMGDANFWIDNVELVRIGETEKSNIVKGNVSVNATFEDKHPVTNAPKQWNIDENKRSANFGYDKEGFLSWNAFESQTDGIDVTLSQDITIKETGTYNLSALYKFANIEQGYLVIEKNGEIISRDLLGTKVDSKEDIKVALEPIKNKEEKNIESLELNKTQKVDDDTALEPIKEEVKVTLEGNKDDVKVELEPTKEEVKVADVTDKIETGLDKIISNNILLNNELGIETNSLDLELNEGDQVKISIYVQSDDANAIASVKEITLVRTGDIKNALELNLEEIEAKAEEPLDIYQVLFKLLKIEEVRNMFDISMMKETITISLDEKAKYEGNYGIKIGYEFKE</sequence>
<evidence type="ECO:0000313" key="2">
    <source>
        <dbReference type="Proteomes" id="UP000188605"/>
    </source>
</evidence>